<reference evidence="4 5" key="1">
    <citation type="journal article" date="2015" name="Int. J. Syst. Evol. Microbiol.">
        <title>Description of Sphingopyxis fribergensis sp. nov. - a soil bacterium with the ability to degrade styrene and phenylacetic acid.</title>
        <authorList>
            <person name="Oelschlagel M."/>
            <person name="Ruckert C."/>
            <person name="Kalinowski J."/>
            <person name="Schmidt G."/>
            <person name="Schlomann M."/>
            <person name="Tischler D."/>
        </authorList>
    </citation>
    <scope>NUCLEOTIDE SEQUENCE [LARGE SCALE GENOMIC DNA]</scope>
    <source>
        <strain evidence="4 5">Kp5.2</strain>
        <plasmid evidence="4">pSfKp5.2</plasmid>
    </source>
</reference>
<evidence type="ECO:0000313" key="5">
    <source>
        <dbReference type="Proteomes" id="UP000030907"/>
    </source>
</evidence>
<feature type="compositionally biased region" description="Polar residues" evidence="1">
    <location>
        <begin position="703"/>
        <end position="712"/>
    </location>
</feature>
<dbReference type="RefSeq" id="WP_052182091.1">
    <property type="nucleotide sequence ID" value="NZ_CP009123.1"/>
</dbReference>
<feature type="transmembrane region" description="Helical" evidence="2">
    <location>
        <begin position="360"/>
        <end position="381"/>
    </location>
</feature>
<protein>
    <submittedName>
        <fullName evidence="4">Putative membrane protein</fullName>
    </submittedName>
</protein>
<proteinExistence type="predicted"/>
<gene>
    <name evidence="4" type="ORF">SKP52_23880</name>
</gene>
<accession>A0A0A7PQR7</accession>
<dbReference type="InterPro" id="IPR012931">
    <property type="entry name" value="TraG_N_Proteobacteria"/>
</dbReference>
<keyword evidence="2" id="KW-0472">Membrane</keyword>
<feature type="transmembrane region" description="Helical" evidence="2">
    <location>
        <begin position="57"/>
        <end position="76"/>
    </location>
</feature>
<dbReference type="KEGG" id="sphk:SKP52_23880"/>
<feature type="compositionally biased region" description="Polar residues" evidence="1">
    <location>
        <begin position="669"/>
        <end position="678"/>
    </location>
</feature>
<dbReference type="Proteomes" id="UP000030907">
    <property type="component" value="Plasmid pSfKp5.2"/>
</dbReference>
<feature type="transmembrane region" description="Helical" evidence="2">
    <location>
        <begin position="327"/>
        <end position="348"/>
    </location>
</feature>
<feature type="region of interest" description="Disordered" evidence="1">
    <location>
        <begin position="997"/>
        <end position="1019"/>
    </location>
</feature>
<feature type="domain" description="TraG N-terminal Proteobacteria" evidence="3">
    <location>
        <begin position="3"/>
        <end position="454"/>
    </location>
</feature>
<feature type="region of interest" description="Disordered" evidence="1">
    <location>
        <begin position="634"/>
        <end position="678"/>
    </location>
</feature>
<dbReference type="EMBL" id="CP009123">
    <property type="protein sequence ID" value="AJA11618.1"/>
    <property type="molecule type" value="Genomic_DNA"/>
</dbReference>
<evidence type="ECO:0000256" key="1">
    <source>
        <dbReference type="SAM" id="MobiDB-lite"/>
    </source>
</evidence>
<organism evidence="4 5">
    <name type="scientific">Sphingopyxis fribergensis</name>
    <dbReference type="NCBI Taxonomy" id="1515612"/>
    <lineage>
        <taxon>Bacteria</taxon>
        <taxon>Pseudomonadati</taxon>
        <taxon>Pseudomonadota</taxon>
        <taxon>Alphaproteobacteria</taxon>
        <taxon>Sphingomonadales</taxon>
        <taxon>Sphingomonadaceae</taxon>
        <taxon>Sphingopyxis</taxon>
    </lineage>
</organism>
<name>A0A0A7PQR7_9SPHN</name>
<dbReference type="AlphaFoldDB" id="A0A0A7PQR7"/>
<evidence type="ECO:0000259" key="3">
    <source>
        <dbReference type="Pfam" id="PF07916"/>
    </source>
</evidence>
<sequence>MIEVFTVGGGEYLVNVFNAVASWSGSGGYRGLIRVVMVMAFTWALLVTAWNMDPRALLKWFMQATLMYLVVMVPTISVKVTDRTNPGVTAAVVDNVPVGLGLVAGFTSQIGDYLTRAAETVFAMPQVLNYSTGGMIYGAKLLDATQGLRIDDPVYATNLNEHFKQCVFYDILLGRKTYDDTLKSSDLLTAMGPGSVALSQQYIYPDGTSGIVTCETAYNFIRNGWSNYYAIAAPKIAAQFFPGIPVAQASTRLNNDISNMNAAGMGSSSGQLVRQAMFINALTEARDSFASGSAQGSIDAFAQTRADIQTRNTYSTIASGAMKWVPLLNIVLTVVFYSLFPILFLLMLLPTNGMTVAKGYITGFFYLAAWGPLFVILNMIFMSRWQDSLASWGANGGMTAANFSGISAVNQDVGALAGYMIMSVPFIAAGMAKGAMAIASHSASFLSPSQNAAEQAAAEATTGNYSYGNASLMNRQVNTLQRDQYTTAPSFSTGAATIQQRAGDGAFMRYNEDGSFAYDTSQGISNLGFAISASKDYGSQLQKGLSQGSGVVEQKRVAANDSWATTRTESARLFDTAQTSASSTTEEGRSLQSSIAQVQDLSSQWSNTLQTQFGMTKSEADKLARDTVLTGRAGVGASGAVSGKRGPLSGQVDGKIGIDGNSSDRRNTEQGVSTQNANTDAYQWLERESNSEAARQARESFYRATTSSTDSQVRGLGQEVSQDLRHSQSLSEEASRAEERYQRWSSEFSQFERDGYALNKNLSQEFVRYAQTAMMDPQNRHLDQSYHPGLVNMTTTQAMTQDALLKQFMDDRVDQMHRDLGVVPDAPAGTIVGPSFSTADDIRAIGAAGMAEIAARGPAVDVSGTARDVALEDNVSGRLDGSVARLDEYGHGMRATLLGDRRQADSLGATAEARNDSWVIRTMPGVASAMRALGLDNAADAPLGGHRVNLGGVAAAAGLGVKGGANLNSMDSSMAPALTAAAASAHALGLPQRIVTSARDSQHSRGSLHPEGKGLDLRGNDISIAQGRQWARDVRERLGPDYDVNFETFRDNPANNHLHIEHDPKPRGGKGRKR</sequence>
<geneLocation type="plasmid" evidence="4 5">
    <name>pSfKp5.2</name>
</geneLocation>
<feature type="region of interest" description="Disordered" evidence="1">
    <location>
        <begin position="1050"/>
        <end position="1074"/>
    </location>
</feature>
<keyword evidence="4" id="KW-0614">Plasmid</keyword>
<dbReference type="HOGENOM" id="CLU_005197_1_0_5"/>
<feature type="compositionally biased region" description="Basic and acidic residues" evidence="1">
    <location>
        <begin position="1000"/>
        <end position="1019"/>
    </location>
</feature>
<keyword evidence="2" id="KW-1133">Transmembrane helix</keyword>
<evidence type="ECO:0000256" key="2">
    <source>
        <dbReference type="SAM" id="Phobius"/>
    </source>
</evidence>
<evidence type="ECO:0000313" key="4">
    <source>
        <dbReference type="EMBL" id="AJA11618.1"/>
    </source>
</evidence>
<dbReference type="OrthoDB" id="7413598at2"/>
<feature type="transmembrane region" description="Helical" evidence="2">
    <location>
        <begin position="32"/>
        <end position="51"/>
    </location>
</feature>
<feature type="region of interest" description="Disordered" evidence="1">
    <location>
        <begin position="695"/>
        <end position="735"/>
    </location>
</feature>
<keyword evidence="5" id="KW-1185">Reference proteome</keyword>
<dbReference type="Pfam" id="PF07916">
    <property type="entry name" value="TraG_N"/>
    <property type="match status" value="1"/>
</dbReference>
<keyword evidence="2" id="KW-0812">Transmembrane</keyword>